<dbReference type="AlphaFoldDB" id="A0ABD0VAY6"/>
<feature type="transmembrane region" description="Helical" evidence="6">
    <location>
        <begin position="198"/>
        <end position="218"/>
    </location>
</feature>
<feature type="binding site" evidence="5">
    <location>
        <position position="506"/>
    </location>
    <ligand>
        <name>Zn(2+)</name>
        <dbReference type="ChEBI" id="CHEBI:29105"/>
    </ligand>
</feature>
<reference evidence="7 8" key="1">
    <citation type="journal article" date="2024" name="Plant Biotechnol. J.">
        <title>Dendrobium thyrsiflorum genome and its molecular insights into genes involved in important horticultural traits.</title>
        <authorList>
            <person name="Chen B."/>
            <person name="Wang J.Y."/>
            <person name="Zheng P.J."/>
            <person name="Li K.L."/>
            <person name="Liang Y.M."/>
            <person name="Chen X.F."/>
            <person name="Zhang C."/>
            <person name="Zhao X."/>
            <person name="He X."/>
            <person name="Zhang G.Q."/>
            <person name="Liu Z.J."/>
            <person name="Xu Q."/>
        </authorList>
    </citation>
    <scope>NUCLEOTIDE SEQUENCE [LARGE SCALE GENOMIC DNA]</scope>
    <source>
        <strain evidence="7">GZMU011</strain>
    </source>
</reference>
<dbReference type="EMBL" id="JANQDX010000007">
    <property type="protein sequence ID" value="KAL0921758.1"/>
    <property type="molecule type" value="Genomic_DNA"/>
</dbReference>
<evidence type="ECO:0000256" key="1">
    <source>
        <dbReference type="ARBA" id="ARBA00004141"/>
    </source>
</evidence>
<evidence type="ECO:0000256" key="5">
    <source>
        <dbReference type="PIRSR" id="PIRSR604254-1"/>
    </source>
</evidence>
<feature type="transmembrane region" description="Helical" evidence="6">
    <location>
        <begin position="610"/>
        <end position="633"/>
    </location>
</feature>
<dbReference type="PANTHER" id="PTHR20855">
    <property type="entry name" value="ADIPOR/PROGESTIN RECEPTOR-RELATED"/>
    <property type="match status" value="1"/>
</dbReference>
<feature type="transmembrane region" description="Helical" evidence="6">
    <location>
        <begin position="488"/>
        <end position="508"/>
    </location>
</feature>
<feature type="transmembrane region" description="Helical" evidence="6">
    <location>
        <begin position="414"/>
        <end position="438"/>
    </location>
</feature>
<keyword evidence="5" id="KW-0479">Metal-binding</keyword>
<evidence type="ECO:0000256" key="6">
    <source>
        <dbReference type="SAM" id="Phobius"/>
    </source>
</evidence>
<dbReference type="InterPro" id="IPR004254">
    <property type="entry name" value="AdipoR/HlyIII-related"/>
</dbReference>
<dbReference type="Pfam" id="PF03006">
    <property type="entry name" value="HlyIII"/>
    <property type="match status" value="2"/>
</dbReference>
<keyword evidence="2 6" id="KW-0812">Transmembrane</keyword>
<evidence type="ECO:0000256" key="4">
    <source>
        <dbReference type="ARBA" id="ARBA00023136"/>
    </source>
</evidence>
<dbReference type="PANTHER" id="PTHR20855:SF113">
    <property type="entry name" value="HAEMOLYSIN-III RELATED FAMILY PROTEIN, EXPRESSED"/>
    <property type="match status" value="1"/>
</dbReference>
<feature type="transmembrane region" description="Helical" evidence="6">
    <location>
        <begin position="552"/>
        <end position="573"/>
    </location>
</feature>
<protein>
    <recommendedName>
        <fullName evidence="9">Heptahelical transmembrane protein 4</fullName>
    </recommendedName>
</protein>
<evidence type="ECO:0000313" key="8">
    <source>
        <dbReference type="Proteomes" id="UP001552299"/>
    </source>
</evidence>
<organism evidence="7 8">
    <name type="scientific">Dendrobium thyrsiflorum</name>
    <name type="common">Pinecone-like raceme dendrobium</name>
    <name type="synonym">Orchid</name>
    <dbReference type="NCBI Taxonomy" id="117978"/>
    <lineage>
        <taxon>Eukaryota</taxon>
        <taxon>Viridiplantae</taxon>
        <taxon>Streptophyta</taxon>
        <taxon>Embryophyta</taxon>
        <taxon>Tracheophyta</taxon>
        <taxon>Spermatophyta</taxon>
        <taxon>Magnoliopsida</taxon>
        <taxon>Liliopsida</taxon>
        <taxon>Asparagales</taxon>
        <taxon>Orchidaceae</taxon>
        <taxon>Epidendroideae</taxon>
        <taxon>Malaxideae</taxon>
        <taxon>Dendrobiinae</taxon>
        <taxon>Dendrobium</taxon>
    </lineage>
</organism>
<feature type="transmembrane region" description="Helical" evidence="6">
    <location>
        <begin position="520"/>
        <end position="540"/>
    </location>
</feature>
<evidence type="ECO:0000313" key="7">
    <source>
        <dbReference type="EMBL" id="KAL0921758.1"/>
    </source>
</evidence>
<keyword evidence="3 6" id="KW-1133">Transmembrane helix</keyword>
<dbReference type="GO" id="GO:0009744">
    <property type="term" value="P:response to sucrose"/>
    <property type="evidence" value="ECO:0007669"/>
    <property type="project" value="UniProtKB-ARBA"/>
</dbReference>
<feature type="transmembrane region" description="Helical" evidence="6">
    <location>
        <begin position="230"/>
        <end position="251"/>
    </location>
</feature>
<dbReference type="GO" id="GO:0009725">
    <property type="term" value="P:response to hormone"/>
    <property type="evidence" value="ECO:0007669"/>
    <property type="project" value="UniProtKB-ARBA"/>
</dbReference>
<keyword evidence="4 6" id="KW-0472">Membrane</keyword>
<feature type="binding site" evidence="5">
    <location>
        <position position="651"/>
    </location>
    <ligand>
        <name>Zn(2+)</name>
        <dbReference type="ChEBI" id="CHEBI:29105"/>
    </ligand>
</feature>
<comment type="caution">
    <text evidence="7">The sequence shown here is derived from an EMBL/GenBank/DDBJ whole genome shotgun (WGS) entry which is preliminary data.</text>
</comment>
<evidence type="ECO:0000256" key="2">
    <source>
        <dbReference type="ARBA" id="ARBA00022692"/>
    </source>
</evidence>
<keyword evidence="8" id="KW-1185">Reference proteome</keyword>
<sequence>MCFEASSMAMEKYSSFSKSSKQFLLSAPVESSTTSSDKCCNGKAAKCELVDYDSLPEFLKDNEYILSYYRSEWPLKQTILSIFSIHNETLNIWTHLIGFFIFLMLAGYAASVFPAVSNGDSQLQLSAAGNSSNIFYMHRANQTTKAPTASSSSQIIGSEVLPRWPFYLYLAGAMFCLLMSSACHLLSCHCSRTSYIMLRLDFAGISGLIVSSFYPLVYYTFTCNPFFRDLYLASITFFGLATIVVSLMPVFDSPQFRPVRAVLFACMAASGMVPIAHKMMAFGHRPEAMLTTGYEALMGMFYGVGVVVYAARVPESVTEKNKMCFEASSMAMEKYSSFSKSSKQFLLSAPVESSTTSSDKCCNGKAAKCELVDYDSLPEFLKDNEYILSYYRSEWPLKQTILSIFSIHNETLNIWTHLIGFFIFLMLAGYAASVFPAVSNGDSRLQLSAAGNSSNIFYIHRANQTTEAPTASSTSQIIGSEVLPRWPFYLYLTGAMFCLLMSSACHLLSCHCSRTSYIMLRLDFAGISGLIVSSFYPLVYYTFTCNPFFRDLYLASITLFGLATIVVSLMPVFDSPQFRPVRAVLFACMAASGMVPIAHKMMAFGQRPEAMLTTGYEALMGMFYGVGVVVYAARVPERWLPGKFDLAGHSHQLFHVLVVAGAYTHYLASLVYLGWRETEGC</sequence>
<name>A0ABD0VAY6_DENTH</name>
<feature type="transmembrane region" description="Helical" evidence="6">
    <location>
        <begin position="258"/>
        <end position="276"/>
    </location>
</feature>
<feature type="binding site" evidence="5">
    <location>
        <position position="655"/>
    </location>
    <ligand>
        <name>Zn(2+)</name>
        <dbReference type="ChEBI" id="CHEBI:29105"/>
    </ligand>
</feature>
<feature type="transmembrane region" description="Helical" evidence="6">
    <location>
        <begin position="166"/>
        <end position="186"/>
    </location>
</feature>
<proteinExistence type="predicted"/>
<dbReference type="GO" id="GO:0016020">
    <property type="term" value="C:membrane"/>
    <property type="evidence" value="ECO:0007669"/>
    <property type="project" value="UniProtKB-SubCell"/>
</dbReference>
<dbReference type="Proteomes" id="UP001552299">
    <property type="component" value="Unassembled WGS sequence"/>
</dbReference>
<comment type="subcellular location">
    <subcellularLocation>
        <location evidence="1">Membrane</location>
        <topology evidence="1">Multi-pass membrane protein</topology>
    </subcellularLocation>
</comment>
<keyword evidence="5" id="KW-0862">Zinc</keyword>
<evidence type="ECO:0000256" key="3">
    <source>
        <dbReference type="ARBA" id="ARBA00022989"/>
    </source>
</evidence>
<evidence type="ECO:0008006" key="9">
    <source>
        <dbReference type="Google" id="ProtNLM"/>
    </source>
</evidence>
<accession>A0ABD0VAY6</accession>
<gene>
    <name evidence="7" type="ORF">M5K25_008863</name>
</gene>
<feature type="transmembrane region" description="Helical" evidence="6">
    <location>
        <begin position="653"/>
        <end position="675"/>
    </location>
</feature>
<feature type="transmembrane region" description="Helical" evidence="6">
    <location>
        <begin position="580"/>
        <end position="598"/>
    </location>
</feature>
<feature type="transmembrane region" description="Helical" evidence="6">
    <location>
        <begin position="296"/>
        <end position="313"/>
    </location>
</feature>
<feature type="transmembrane region" description="Helical" evidence="6">
    <location>
        <begin position="92"/>
        <end position="116"/>
    </location>
</feature>